<dbReference type="Proteomes" id="UP000248314">
    <property type="component" value="Unassembled WGS sequence"/>
</dbReference>
<reference evidence="6 7" key="1">
    <citation type="submission" date="2018-05" db="EMBL/GenBank/DDBJ databases">
        <title>Genomic Encyclopedia of Type Strains, Phase I: the one thousand microbial genomes (KMG-I) project.</title>
        <authorList>
            <person name="Kyrpides N."/>
        </authorList>
    </citation>
    <scope>NUCLEOTIDE SEQUENCE [LARGE SCALE GENOMIC DNA]</scope>
    <source>
        <strain evidence="6 7">DSM 15611</strain>
    </source>
</reference>
<feature type="compositionally biased region" description="Low complexity" evidence="4">
    <location>
        <begin position="1405"/>
        <end position="1423"/>
    </location>
</feature>
<keyword evidence="7" id="KW-1185">Reference proteome</keyword>
<evidence type="ECO:0000259" key="5">
    <source>
        <dbReference type="Pfam" id="PF12256"/>
    </source>
</evidence>
<dbReference type="Pfam" id="PF12256">
    <property type="entry name" value="TcdB_toxin_midN"/>
    <property type="match status" value="1"/>
</dbReference>
<evidence type="ECO:0000256" key="1">
    <source>
        <dbReference type="ARBA" id="ARBA00004613"/>
    </source>
</evidence>
<dbReference type="PROSITE" id="PS51257">
    <property type="entry name" value="PROKAR_LIPOPROTEIN"/>
    <property type="match status" value="1"/>
</dbReference>
<feature type="region of interest" description="Disordered" evidence="4">
    <location>
        <begin position="65"/>
        <end position="85"/>
    </location>
</feature>
<evidence type="ECO:0000256" key="4">
    <source>
        <dbReference type="SAM" id="MobiDB-lite"/>
    </source>
</evidence>
<evidence type="ECO:0000313" key="6">
    <source>
        <dbReference type="EMBL" id="PXX21539.1"/>
    </source>
</evidence>
<organism evidence="6 7">
    <name type="scientific">Hoylesella shahii DSM 15611 = JCM 12083</name>
    <dbReference type="NCBI Taxonomy" id="1122991"/>
    <lineage>
        <taxon>Bacteria</taxon>
        <taxon>Pseudomonadati</taxon>
        <taxon>Bacteroidota</taxon>
        <taxon>Bacteroidia</taxon>
        <taxon>Bacteroidales</taxon>
        <taxon>Prevotellaceae</taxon>
        <taxon>Hoylesella</taxon>
    </lineage>
</organism>
<dbReference type="RefSeq" id="WP_272867937.1">
    <property type="nucleotide sequence ID" value="NZ_QJJX01000018.1"/>
</dbReference>
<protein>
    <submittedName>
        <fullName evidence="6">Insecticide toxin TcdB-like protein</fullName>
    </submittedName>
</protein>
<dbReference type="InterPro" id="IPR003284">
    <property type="entry name" value="Sal_SpvB"/>
</dbReference>
<keyword evidence="3" id="KW-0843">Virulence</keyword>
<dbReference type="GO" id="GO:0005737">
    <property type="term" value="C:cytoplasm"/>
    <property type="evidence" value="ECO:0007669"/>
    <property type="project" value="InterPro"/>
</dbReference>
<dbReference type="InterPro" id="IPR022045">
    <property type="entry name" value="TcdB_toxin_mid/N"/>
</dbReference>
<dbReference type="SUPFAM" id="SSF69318">
    <property type="entry name" value="Integrin alpha N-terminal domain"/>
    <property type="match status" value="2"/>
</dbReference>
<feature type="region of interest" description="Disordered" evidence="4">
    <location>
        <begin position="1405"/>
        <end position="1460"/>
    </location>
</feature>
<comment type="subcellular location">
    <subcellularLocation>
        <location evidence="1">Secreted</location>
    </subcellularLocation>
</comment>
<comment type="caution">
    <text evidence="6">The sequence shown here is derived from an EMBL/GenBank/DDBJ whole genome shotgun (WGS) entry which is preliminary data.</text>
</comment>
<feature type="compositionally biased region" description="Gly residues" evidence="4">
    <location>
        <begin position="1424"/>
        <end position="1435"/>
    </location>
</feature>
<dbReference type="InterPro" id="IPR028994">
    <property type="entry name" value="Integrin_alpha_N"/>
</dbReference>
<name>A0A318HT25_9BACT</name>
<evidence type="ECO:0000313" key="7">
    <source>
        <dbReference type="Proteomes" id="UP000248314"/>
    </source>
</evidence>
<dbReference type="Pfam" id="PF03534">
    <property type="entry name" value="SpvB"/>
    <property type="match status" value="1"/>
</dbReference>
<feature type="non-terminal residue" evidence="6">
    <location>
        <position position="1979"/>
    </location>
</feature>
<accession>A0A318HT25</accession>
<dbReference type="GO" id="GO:0005576">
    <property type="term" value="C:extracellular region"/>
    <property type="evidence" value="ECO:0007669"/>
    <property type="project" value="UniProtKB-SubCell"/>
</dbReference>
<sequence length="1979" mass="217571">MNKSVCFSAVILSAFLLFVSCNGNRRTSHISNKQEIKEAHVSDAKEQKTGKDNQSLQVKKYAHTVTGTKETEREKETRTNKRNHVSKRLQDFRKRTVSKYFAGTLADSLSVGRAELKVPHGSMEHAKILSITPLRKGELPHLPAGMVNVTADRSNPTVAANSKDSIAGYRFLPHGEHFVHSLASITVPYDSTLIPQGYTAEDIHTYYYDELKAQWVMLRHKVLDKDRELVVAETSHFTDVINGIIKVPENPETQNYVPTGISELKAADPSAGITTVSASTANQSGTASLSYPFELPKGRAGMQPSVGLQYSSDGSSSYVGYGWSLPLQSIDIETRWGVPRFDADKESESYLLMGSKLNDRTYRTADAPARTKDKRFYPLVEGGFAKIIRKGDSPQNYTWEVTSKDGTVSYFGGVDGTVDEGAVLKDSQGNILRWALCKTQDTHGNFVSYKYLKKGNNLYPDTYRYTGSKDEEGIHSVNFTYTATGRKDITSGARMGVLQYDSLLLRKVSVFYKDELLRAYYLNFKEGEFGKTLLKSIDQKDSKDQLVATQSFDYYNDIKNGMFGKGDQWTAEQDDRDVYIRQIEHKIDKCSDELTMLGGGYSKGRTYGGGLMVGFGVSIGTMNVGASYTQSKNNSVGKNVLIDIDGDGLPDKVFQSGGGLRYRKNLFGTTGKNVFGKSIAIKNIGEFSRSTSWSKSVNADAALDIIVFTPGVSYSKTWDNTETPVYFSDFNNDGLVDIAKNGTVWFNKIDAEGVPTFTPSTTGTGNPIIGQNAEIDKNFIPDYKAIRDSLEKEYPLHDVVRVWCAPFKGTVSISSKVEKTTTYGDGIIYSIQKEKNVLKKDSILGEGIKQDNLTASVNAGDRIFFRLQSRYSGVADSVVWAPQITYTQIIGNASSYLGQDFAHYDAKEDFLEGMTTGLPLQKDGRVEINAPYKKDKTNDDVTLIIKRKDVHGESVVEKRTLPANAPARGVLTRSLDILEKDSVQLSFEIQTVGVLNWKKVEWTPTIKYASNPDTVRVTPFKQMYNKPLVIKASKQLSGNLGTSTNYDPGITLVSKLKVIRKDAGEDKDTASVWMHINQEEGTLLYKRHYTLSKGTTLVVDTTKITDAALLTELSTGKLQATFNIPNELQSVETAVVQILRDSLVYTIDSVGVKHFDHKEKVLLDTLAASVFSGYNSLEFGHLYKGWGQFGYNGNGEYANEAIDPDVLQIKTDDYKDMADKFKNSHDPKDLDGLMETNKQRFFIMAYDVARKVYVSATDSAYIGNSFQCSSRMGESEIKIDSIQYVAGEGLSAPVLKTKATGEGFAVSAGAGVGVVSFGVSGSKSWQTSYTKVAAMDINGDGYPDWIDENDDHIRTQYTTQTGTLSNLRLDSDVPLPKFDSNASTIGANIEGAVKGKGKGAIAVSISPKVKPKPSSTPANTTSGDAGGGNDGGNQGGNNSPNNNSTGLNEENNASDGNSISKFSVSASGDFTSGMSTTRRDWLDWNGDGLPDMLIGDKVRYNLGYGFTGEIQRSTGNMESSSNSTWGAGLGTSINILGPANISFGFNGTKTTTLTEFSYADLNGDGLPDMISRDGDKVKVAINTGTGFIDDVYRGAGSAGRSLATSVSGYGNIAVKFNIHLLFLKFSLTPSIKAAVSEGVSRTENALVDIDGDGYPDFVESNGADKLIVHRNLTGRTNLLKGVTLPFGGHVTVEYKQTKPSYNMPGRRWVMASVETKGGYAENGATRMRNEFEYEGGYRDRRERDFYGFEKVTTKQIDTQNGNAVYRKQVAEYGHNRNLYMHDLVTAETLYDAAGNKLQGTQNTYELKQQTDTMVFFPALASVRQTIYDNAGQGSMSTTVHNTYDAYGNLASYKETATNYELDADIAYHDLQAKYIVSVPKHIAVKDKGGKVYRERSTQINGHGDITSITMHNGTKPSVYDMAYDAYGNLTSLTKPENHKGQRMRYDYTYDDVLHMLVTNVKDAYGYTSSTVYDYKWAVP</sequence>
<keyword evidence="2" id="KW-0964">Secreted</keyword>
<evidence type="ECO:0000256" key="2">
    <source>
        <dbReference type="ARBA" id="ARBA00022525"/>
    </source>
</evidence>
<feature type="compositionally biased region" description="Low complexity" evidence="4">
    <location>
        <begin position="1436"/>
        <end position="1451"/>
    </location>
</feature>
<dbReference type="EMBL" id="QJJX01000018">
    <property type="protein sequence ID" value="PXX21539.1"/>
    <property type="molecule type" value="Genomic_DNA"/>
</dbReference>
<proteinExistence type="predicted"/>
<gene>
    <name evidence="6" type="ORF">EJ73_01682</name>
</gene>
<dbReference type="STRING" id="1122991.GCA_000613445_00186"/>
<evidence type="ECO:0000256" key="3">
    <source>
        <dbReference type="ARBA" id="ARBA00023026"/>
    </source>
</evidence>
<feature type="domain" description="Insecticide toxin TcdB middle/N-terminal" evidence="5">
    <location>
        <begin position="1631"/>
        <end position="1759"/>
    </location>
</feature>
<feature type="compositionally biased region" description="Basic and acidic residues" evidence="4">
    <location>
        <begin position="69"/>
        <end position="79"/>
    </location>
</feature>